<gene>
    <name evidence="2" type="ORF">CRM94_12665</name>
</gene>
<evidence type="ECO:0000313" key="3">
    <source>
        <dbReference type="Proteomes" id="UP000220629"/>
    </source>
</evidence>
<sequence length="94" mass="9913">MKEPMMSNSIGLAPRALVGRLASLLAPGAARARRRAVSPVPATAAATGETGAAGRERGAESERLEQVTAYARGGYFHVVCTMSPFPFVDEMKVH</sequence>
<comment type="caution">
    <text evidence="2">The sequence shown here is derived from an EMBL/GenBank/DDBJ whole genome shotgun (WGS) entry which is preliminary data.</text>
</comment>
<name>A0A2A7SI18_BURGA</name>
<evidence type="ECO:0000313" key="2">
    <source>
        <dbReference type="EMBL" id="PEH42935.1"/>
    </source>
</evidence>
<accession>A0A2A7SI18</accession>
<reference evidence="3" key="1">
    <citation type="submission" date="2017-09" db="EMBL/GenBank/DDBJ databases">
        <title>FDA dAtabase for Regulatory Grade micrObial Sequences (FDA-ARGOS): Supporting development and validation of Infectious Disease Dx tests.</title>
        <authorList>
            <person name="Minogue T."/>
            <person name="Wolcott M."/>
            <person name="Wasieloski L."/>
            <person name="Aguilar W."/>
            <person name="Moore D."/>
            <person name="Tallon L."/>
            <person name="Sadzewicz L."/>
            <person name="Ott S."/>
            <person name="Zhao X."/>
            <person name="Nagaraj S."/>
            <person name="Vavikolanu K."/>
            <person name="Aluvathingal J."/>
            <person name="Nadendla S."/>
            <person name="Sichtig H."/>
        </authorList>
    </citation>
    <scope>NUCLEOTIDE SEQUENCE [LARGE SCALE GENOMIC DNA]</scope>
    <source>
        <strain evidence="3">FDAARGOS_390</strain>
    </source>
</reference>
<dbReference type="AlphaFoldDB" id="A0A2A7SI18"/>
<evidence type="ECO:0000256" key="1">
    <source>
        <dbReference type="SAM" id="MobiDB-lite"/>
    </source>
</evidence>
<protein>
    <submittedName>
        <fullName evidence="2">Uncharacterized protein</fullName>
    </submittedName>
</protein>
<organism evidence="2 3">
    <name type="scientific">Burkholderia gladioli</name>
    <name type="common">Pseudomonas marginata</name>
    <name type="synonym">Phytomonas marginata</name>
    <dbReference type="NCBI Taxonomy" id="28095"/>
    <lineage>
        <taxon>Bacteria</taxon>
        <taxon>Pseudomonadati</taxon>
        <taxon>Pseudomonadota</taxon>
        <taxon>Betaproteobacteria</taxon>
        <taxon>Burkholderiales</taxon>
        <taxon>Burkholderiaceae</taxon>
        <taxon>Burkholderia</taxon>
    </lineage>
</organism>
<dbReference type="Proteomes" id="UP000220629">
    <property type="component" value="Unassembled WGS sequence"/>
</dbReference>
<dbReference type="EMBL" id="PDDY01000001">
    <property type="protein sequence ID" value="PEH42935.1"/>
    <property type="molecule type" value="Genomic_DNA"/>
</dbReference>
<proteinExistence type="predicted"/>
<feature type="compositionally biased region" description="Low complexity" evidence="1">
    <location>
        <begin position="37"/>
        <end position="53"/>
    </location>
</feature>
<feature type="region of interest" description="Disordered" evidence="1">
    <location>
        <begin position="36"/>
        <end position="61"/>
    </location>
</feature>